<name>G9EIJ6_9GAMM</name>
<reference evidence="2 3" key="1">
    <citation type="journal article" date="2011" name="BMC Genomics">
        <title>Insight into cross-talk between intra-amoebal pathogens.</title>
        <authorList>
            <person name="Gimenez G."/>
            <person name="Bertelli C."/>
            <person name="Moliner C."/>
            <person name="Robert C."/>
            <person name="Raoult D."/>
            <person name="Fournier P.E."/>
            <person name="Greub G."/>
        </authorList>
    </citation>
    <scope>NUCLEOTIDE SEQUENCE [LARGE SCALE GENOMIC DNA]</scope>
    <source>
        <strain evidence="2 3">LLAP12</strain>
    </source>
</reference>
<dbReference type="InterPro" id="IPR008536">
    <property type="entry name" value="DUF818"/>
</dbReference>
<dbReference type="eggNOG" id="COG1196">
    <property type="taxonomic scope" value="Bacteria"/>
</dbReference>
<dbReference type="Proteomes" id="UP000002770">
    <property type="component" value="Unassembled WGS sequence"/>
</dbReference>
<feature type="domain" description="SidE PDE" evidence="1">
    <location>
        <begin position="17"/>
        <end position="216"/>
    </location>
</feature>
<dbReference type="AlphaFoldDB" id="G9EIJ6"/>
<dbReference type="STRING" id="658187.LDG_5001"/>
<dbReference type="Pfam" id="PF05677">
    <property type="entry name" value="DUF818"/>
    <property type="match status" value="1"/>
</dbReference>
<dbReference type="Pfam" id="PF12252">
    <property type="entry name" value="SidE_PDE"/>
    <property type="match status" value="1"/>
</dbReference>
<evidence type="ECO:0000259" key="1">
    <source>
        <dbReference type="Pfam" id="PF12252"/>
    </source>
</evidence>
<dbReference type="InterPro" id="IPR021014">
    <property type="entry name" value="SidE_PDE"/>
</dbReference>
<dbReference type="SUPFAM" id="SSF53474">
    <property type="entry name" value="alpha/beta-Hydrolases"/>
    <property type="match status" value="1"/>
</dbReference>
<dbReference type="InterPro" id="IPR029058">
    <property type="entry name" value="AB_hydrolase_fold"/>
</dbReference>
<dbReference type="InParanoid" id="G9EIJ6"/>
<dbReference type="RefSeq" id="WP_006868993.1">
    <property type="nucleotide sequence ID" value="NZ_JH413793.1"/>
</dbReference>
<dbReference type="OrthoDB" id="5644263at2"/>
<evidence type="ECO:0000313" key="3">
    <source>
        <dbReference type="Proteomes" id="UP000002770"/>
    </source>
</evidence>
<dbReference type="Gene3D" id="3.40.50.1820">
    <property type="entry name" value="alpha/beta hydrolase"/>
    <property type="match status" value="1"/>
</dbReference>
<gene>
    <name evidence="2" type="ORF">LDG_5001</name>
</gene>
<evidence type="ECO:0000313" key="2">
    <source>
        <dbReference type="EMBL" id="EHL32764.1"/>
    </source>
</evidence>
<sequence length="1086" mass="123934">MSNKHDAIKHAAQYVYDNFLSKPYTGNANRNNQVYRCSNDQIIHRPNHGLPHSLRKMSYSNAVISFLRHHDKTNSISTFCFTDEEQLAIKLCLLFSVTGREDEAGHKDSPEAYRKYLAASANHFEEFCKNNTTFNSETIDRFKKIIIAKHDQNNRDPARAVVHFCHELDLLRCFPPKAMISHLRAFNSNFNSINNRDFTQLILYAQKCITQTGDCLSTKFKEHHGRVLTLDGNFPNKISFSMPYFSYQKRDDIRFAACSHSVDKCLEAIAGVASPVSYISEIPYITKSEEEKEEKRMDDFDIRSETQAVLELIKSTEACIRLINFKPGDEQDFAFEMKQICDPVFFRSTKPAHSEQKIGDRRHYIDQQKRHYVYRLFKDYEPIENQPLVDNNPPHSNYFDEHEQPLVGAIHKEEDRGKPKNTVFAKKKAYSLLRPDGKQLHFQGTTFKRAQFNPVGIINDVRQMHLHGERYIWLKDVCSDDKFWTGELARQHHEDELDIYSRKVAKVIDVSERQQGVSLQKLQDNLNQKALEHAPADRRNEMLVGPSKASMRGLFAPEDTLYSRLNMLYANVLLREDYGKPVAMLIIDGKQAPKAYTPRMIQKDLAALVSHYATFSPWVALKQFLGFSDQGKDLFDALSQTTSVHAKHDPNEFISSILAKAGIANDLLLKDRSAIRLASTREWFVVELVKTLAVTGAAFVCLLPLITYTFLAAVTACLIAPFTGFRNAWQLATKPLSKLCAYFIYPSRHKARLADDPELSSMSQMDLKLQTRWGDKLEAIQFNPNNFAQKNPSEQKYILCINGRDSLFADDDKLFQMQEDSKATDAAVMSFNMPGIGNSKGSSTYAADLVTVTTDIVKNLIHRGVKPENILLKGHSLGGAIATLTVANLHQENHPVRLFVDRSFSSLSNVMSDKFTTIWGGKLLFKPVINYLLSLAGWNIDSADAWHTIPDEYKTYVTIQGRAGHQQEEKRYDGVITDSGALHNDPKIKKDRKHTKDMLDQLRYCRHYKELAEAKLNMMKNSKLVKLEDVAQTSLPTGSHNLSLAHLRLRGARETSAAHFFQSYARETPENIKNIQHQFDEACFNI</sequence>
<keyword evidence="3" id="KW-1185">Reference proteome</keyword>
<protein>
    <recommendedName>
        <fullName evidence="1">SidE PDE domain-containing protein</fullName>
    </recommendedName>
</protein>
<organism evidence="2 3">
    <name type="scientific">Legionella drancourtii LLAP12</name>
    <dbReference type="NCBI Taxonomy" id="658187"/>
    <lineage>
        <taxon>Bacteria</taxon>
        <taxon>Pseudomonadati</taxon>
        <taxon>Pseudomonadota</taxon>
        <taxon>Gammaproteobacteria</taxon>
        <taxon>Legionellales</taxon>
        <taxon>Legionellaceae</taxon>
        <taxon>Legionella</taxon>
    </lineage>
</organism>
<proteinExistence type="predicted"/>
<dbReference type="eggNOG" id="COG1073">
    <property type="taxonomic scope" value="Bacteria"/>
</dbReference>
<dbReference type="EMBL" id="JH413793">
    <property type="protein sequence ID" value="EHL32764.1"/>
    <property type="molecule type" value="Genomic_DNA"/>
</dbReference>
<dbReference type="HOGENOM" id="CLU_285258_0_0_6"/>
<accession>G9EIJ6</accession>